<proteinExistence type="inferred from homology"/>
<name>A0ABR2XY63_9PEZI</name>
<organism evidence="2 3">
    <name type="scientific">Seiridium cardinale</name>
    <dbReference type="NCBI Taxonomy" id="138064"/>
    <lineage>
        <taxon>Eukaryota</taxon>
        <taxon>Fungi</taxon>
        <taxon>Dikarya</taxon>
        <taxon>Ascomycota</taxon>
        <taxon>Pezizomycotina</taxon>
        <taxon>Sordariomycetes</taxon>
        <taxon>Xylariomycetidae</taxon>
        <taxon>Amphisphaeriales</taxon>
        <taxon>Sporocadaceae</taxon>
        <taxon>Seiridium</taxon>
    </lineage>
</organism>
<dbReference type="NCBIfam" id="NF041278">
    <property type="entry name" value="CmcJ_NvfI_EfuI"/>
    <property type="match status" value="1"/>
</dbReference>
<dbReference type="PANTHER" id="PTHR34598">
    <property type="entry name" value="BLL6449 PROTEIN"/>
    <property type="match status" value="1"/>
</dbReference>
<sequence>MAITTESHSTTGTIMMWNGTTDGDADGWIDWSNGTTNTNPPKDVPIHVSDLRHGEHLPNFQKNGFEFIQHSTSLATDKFVNCDSPQGKALIEDTYFREVADVVKSITGGKVVRTYIFRIREQDMLPELFDTSKISRRTLPVAHLDRDPETSIASIKEIFGDEEAERLFAKYKRHAQVNIWRPIGAPVEKWPLCFIDKSAVPDWSYKTHVARVIPRNDPRTAFNGRTAKSHDSVLKPDPQYKFYYASNMGLDEAFIFSSYDSDINKVTPHGAFWSNSDAPEAPPRRSIEVRSWVFFD</sequence>
<dbReference type="PANTHER" id="PTHR34598:SF3">
    <property type="entry name" value="OXIDOREDUCTASE AN1597"/>
    <property type="match status" value="1"/>
</dbReference>
<evidence type="ECO:0000256" key="1">
    <source>
        <dbReference type="ARBA" id="ARBA00023604"/>
    </source>
</evidence>
<dbReference type="EMBL" id="JARVKM010000014">
    <property type="protein sequence ID" value="KAK9778740.1"/>
    <property type="molecule type" value="Genomic_DNA"/>
</dbReference>
<dbReference type="InterPro" id="IPR044053">
    <property type="entry name" value="AsaB-like"/>
</dbReference>
<reference evidence="2 3" key="1">
    <citation type="submission" date="2024-02" db="EMBL/GenBank/DDBJ databases">
        <title>First draft genome assembly of two strains of Seiridium cardinale.</title>
        <authorList>
            <person name="Emiliani G."/>
            <person name="Scali E."/>
        </authorList>
    </citation>
    <scope>NUCLEOTIDE SEQUENCE [LARGE SCALE GENOMIC DNA]</scope>
    <source>
        <strain evidence="2 3">BM-138-000479</strain>
    </source>
</reference>
<comment type="similarity">
    <text evidence="1">Belongs to the asaB hydroxylase/desaturase family.</text>
</comment>
<dbReference type="Proteomes" id="UP001465668">
    <property type="component" value="Unassembled WGS sequence"/>
</dbReference>
<accession>A0ABR2XY63</accession>
<keyword evidence="3" id="KW-1185">Reference proteome</keyword>
<protein>
    <submittedName>
        <fullName evidence="2">TauD/TfdA-like domain-containing protein</fullName>
    </submittedName>
</protein>
<gene>
    <name evidence="2" type="ORF">SCAR479_04363</name>
</gene>
<evidence type="ECO:0000313" key="2">
    <source>
        <dbReference type="EMBL" id="KAK9778740.1"/>
    </source>
</evidence>
<comment type="caution">
    <text evidence="2">The sequence shown here is derived from an EMBL/GenBank/DDBJ whole genome shotgun (WGS) entry which is preliminary data.</text>
</comment>
<evidence type="ECO:0000313" key="3">
    <source>
        <dbReference type="Proteomes" id="UP001465668"/>
    </source>
</evidence>